<keyword evidence="1" id="KW-0732">Signal</keyword>
<dbReference type="RefSeq" id="WP_014933009.1">
    <property type="nucleotide sequence ID" value="NC_019908.1"/>
</dbReference>
<proteinExistence type="predicted"/>
<dbReference type="GeneID" id="56438742"/>
<evidence type="ECO:0000313" key="3">
    <source>
        <dbReference type="Proteomes" id="UP000010793"/>
    </source>
</evidence>
<organism evidence="2 3">
    <name type="scientific">Brachyspira pilosicoli P43/6/78</name>
    <dbReference type="NCBI Taxonomy" id="1042417"/>
    <lineage>
        <taxon>Bacteria</taxon>
        <taxon>Pseudomonadati</taxon>
        <taxon>Spirochaetota</taxon>
        <taxon>Spirochaetia</taxon>
        <taxon>Brachyspirales</taxon>
        <taxon>Brachyspiraceae</taxon>
        <taxon>Brachyspira</taxon>
    </lineage>
</organism>
<keyword evidence="3" id="KW-1185">Reference proteome</keyword>
<name>A0A3B6VPX7_BRAPL</name>
<evidence type="ECO:0000256" key="1">
    <source>
        <dbReference type="SAM" id="SignalP"/>
    </source>
</evidence>
<feature type="signal peptide" evidence="1">
    <location>
        <begin position="1"/>
        <end position="18"/>
    </location>
</feature>
<feature type="chain" id="PRO_5017210360" description="Serpentine_recp domain containing protein" evidence="1">
    <location>
        <begin position="19"/>
        <end position="232"/>
    </location>
</feature>
<accession>A0A3B6VPX7</accession>
<dbReference type="KEGG" id="bpip:BPP43_02315"/>
<gene>
    <name evidence="2" type="ORF">BPP43_02315</name>
</gene>
<reference evidence="2 3" key="1">
    <citation type="journal article" date="2013" name="Genome Announc.">
        <title>Complete Genome Sequence of the Porcine Strain Brachyspira pilosicoli P43/6/78(T.).</title>
        <authorList>
            <person name="Lin C."/>
            <person name="den Bakker H.C."/>
            <person name="Suzuki H."/>
            <person name="Lefebure T."/>
            <person name="Ponnala L."/>
            <person name="Sun Q."/>
            <person name="Stanhope M.J."/>
            <person name="Wiedmann M."/>
            <person name="Duhamel G.E."/>
        </authorList>
    </citation>
    <scope>NUCLEOTIDE SEQUENCE [LARGE SCALE GENOMIC DNA]</scope>
    <source>
        <strain evidence="2 3">P43/6/78</strain>
    </source>
</reference>
<protein>
    <recommendedName>
        <fullName evidence="4">Serpentine_recp domain containing protein</fullName>
    </recommendedName>
</protein>
<evidence type="ECO:0000313" key="2">
    <source>
        <dbReference type="EMBL" id="AGA65785.1"/>
    </source>
</evidence>
<dbReference type="Proteomes" id="UP000010793">
    <property type="component" value="Chromosome"/>
</dbReference>
<sequence length="232" mass="26378">MKKYLFLMILIINSSVFAKSGFEAIINANIGKSIGIPIGDAGFERKVSFGFDGALTAQLGFLADFNNNMAMSILGEIGFSHDSFAYKVPNTMYQRNTINNRFTSLQLGVLPKFNINNFSLGLGAGVKIPFHGRIESYTRVSYTESYRHYEKISFNDIKSIYNQMYVIPYIKLTFDWFFSDINYKTREFVDTRDLGIGFYLGYNFGPKSKNYIGTDSFDIGLQLSLRFKPAKN</sequence>
<evidence type="ECO:0008006" key="4">
    <source>
        <dbReference type="Google" id="ProtNLM"/>
    </source>
</evidence>
<dbReference type="EMBL" id="CP002873">
    <property type="protein sequence ID" value="AGA65785.1"/>
    <property type="molecule type" value="Genomic_DNA"/>
</dbReference>
<dbReference type="AlphaFoldDB" id="A0A3B6VPX7"/>